<dbReference type="InterPro" id="IPR036291">
    <property type="entry name" value="NAD(P)-bd_dom_sf"/>
</dbReference>
<protein>
    <submittedName>
        <fullName evidence="2">CoA-binding protein</fullName>
    </submittedName>
</protein>
<dbReference type="InterPro" id="IPR003781">
    <property type="entry name" value="CoA-bd"/>
</dbReference>
<accession>A0ABU1J7A0</accession>
<reference evidence="2 3" key="1">
    <citation type="submission" date="2023-07" db="EMBL/GenBank/DDBJ databases">
        <title>Sequencing the genomes of 1000 actinobacteria strains.</title>
        <authorList>
            <person name="Klenk H.-P."/>
        </authorList>
    </citation>
    <scope>NUCLEOTIDE SEQUENCE [LARGE SCALE GENOMIC DNA]</scope>
    <source>
        <strain evidence="2 3">DSM 14555</strain>
    </source>
</reference>
<dbReference type="EMBL" id="JAVDQF010000001">
    <property type="protein sequence ID" value="MDR6268299.1"/>
    <property type="molecule type" value="Genomic_DNA"/>
</dbReference>
<gene>
    <name evidence="2" type="ORF">JOE69_000537</name>
</gene>
<evidence type="ECO:0000313" key="3">
    <source>
        <dbReference type="Proteomes" id="UP001185069"/>
    </source>
</evidence>
<comment type="caution">
    <text evidence="2">The sequence shown here is derived from an EMBL/GenBank/DDBJ whole genome shotgun (WGS) entry which is preliminary data.</text>
</comment>
<name>A0ABU1J7A0_9MICC</name>
<dbReference type="Pfam" id="PF13380">
    <property type="entry name" value="CoA_binding_2"/>
    <property type="match status" value="1"/>
</dbReference>
<keyword evidence="3" id="KW-1185">Reference proteome</keyword>
<organism evidence="2 3">
    <name type="scientific">Arthrobacter russicus</name>
    <dbReference type="NCBI Taxonomy" id="172040"/>
    <lineage>
        <taxon>Bacteria</taxon>
        <taxon>Bacillati</taxon>
        <taxon>Actinomycetota</taxon>
        <taxon>Actinomycetes</taxon>
        <taxon>Micrococcales</taxon>
        <taxon>Micrococcaceae</taxon>
        <taxon>Arthrobacter</taxon>
    </lineage>
</organism>
<dbReference type="Proteomes" id="UP001185069">
    <property type="component" value="Unassembled WGS sequence"/>
</dbReference>
<evidence type="ECO:0000313" key="2">
    <source>
        <dbReference type="EMBL" id="MDR6268299.1"/>
    </source>
</evidence>
<evidence type="ECO:0000259" key="1">
    <source>
        <dbReference type="Pfam" id="PF13380"/>
    </source>
</evidence>
<dbReference type="Gene3D" id="3.40.50.720">
    <property type="entry name" value="NAD(P)-binding Rossmann-like Domain"/>
    <property type="match status" value="1"/>
</dbReference>
<sequence length="79" mass="8476">MAERSFGFRTRALHAGGTPEPVDLVDVFRKHDALPGVLAEAAAIGAKALWLQLGSWHEAVARQGQAAGLRVVTDRCLKI</sequence>
<feature type="domain" description="CoA-binding" evidence="1">
    <location>
        <begin position="18"/>
        <end position="79"/>
    </location>
</feature>
<dbReference type="SUPFAM" id="SSF51735">
    <property type="entry name" value="NAD(P)-binding Rossmann-fold domains"/>
    <property type="match status" value="1"/>
</dbReference>
<proteinExistence type="predicted"/>